<dbReference type="EMBL" id="PRFA01000042">
    <property type="protein sequence ID" value="PWU91682.1"/>
    <property type="molecule type" value="Genomic_DNA"/>
</dbReference>
<dbReference type="VEuPathDB" id="TriTrypDB:TcCLB.509053.30"/>
<protein>
    <recommendedName>
        <fullName evidence="6">DUF4139 domain-containing protein</fullName>
    </recommendedName>
</protein>
<dbReference type="VEuPathDB" id="TriTrypDB:C4B63_42g67"/>
<proteinExistence type="predicted"/>
<gene>
    <name evidence="4" type="ORF">C4B63_42g67</name>
</gene>
<dbReference type="NCBIfam" id="TIGR02231">
    <property type="entry name" value="mucoidy inhibitor MuiA family protein"/>
    <property type="match status" value="1"/>
</dbReference>
<dbReference type="InterPro" id="IPR025554">
    <property type="entry name" value="DUF4140"/>
</dbReference>
<feature type="coiled-coil region" evidence="1">
    <location>
        <begin position="89"/>
        <end position="133"/>
    </location>
</feature>
<reference evidence="4 5" key="1">
    <citation type="journal article" date="2018" name="Microb. Genom.">
        <title>Expanding an expanded genome: long-read sequencing of Trypanosoma cruzi.</title>
        <authorList>
            <person name="Berna L."/>
            <person name="Rodriguez M."/>
            <person name="Chiribao M.L."/>
            <person name="Parodi-Talice A."/>
            <person name="Pita S."/>
            <person name="Rijo G."/>
            <person name="Alvarez-Valin F."/>
            <person name="Robello C."/>
        </authorList>
    </citation>
    <scope>NUCLEOTIDE SEQUENCE [LARGE SCALE GENOMIC DNA]</scope>
    <source>
        <strain evidence="4 5">Dm28c</strain>
    </source>
</reference>
<dbReference type="VEuPathDB" id="TriTrypDB:TCDM_01508"/>
<dbReference type="PANTHER" id="PTHR31005:SF8">
    <property type="entry name" value="DUF4139 DOMAIN-CONTAINING PROTEIN"/>
    <property type="match status" value="1"/>
</dbReference>
<dbReference type="VEuPathDB" id="TriTrypDB:TcBrA4_0050150"/>
<dbReference type="VEuPathDB" id="TriTrypDB:TCSYLVIO_003157"/>
<evidence type="ECO:0008006" key="6">
    <source>
        <dbReference type="Google" id="ProtNLM"/>
    </source>
</evidence>
<feature type="domain" description="DUF4139" evidence="2">
    <location>
        <begin position="233"/>
        <end position="561"/>
    </location>
</feature>
<dbReference type="VEuPathDB" id="TriTrypDB:ECC02_000225"/>
<sequence length="572" mass="64094">MATTDPQPQQEPKCTEVSPSLTAVTVFRDRAQLTYVATASLPVGAHVISMKGEKGWESVLQNTLQVHMEGAENQQVVMRGVRFRTHVTKEDVRERVRELEKARDKVRELIDQIADKKAANDAVEAALKKMEEKLLIMGECGVGPEVRASMGPMVGFLSKPESWSELVRFITRRKLALGELRLKLSRQQDKHEEEENEIIKKLDELTGGRHKERQETSVEVMISVYAPHVNLKLAVSFVAMGVSWTPLYDIRVDPERSVMDVTYHAQVCQGTAMDWNKVLMKLSTATPHFSAAPPELKEWNISLDPPKFPVGFSRFLSRSLPSNNRRERGNEEAFPRPQAAIVEQAVVSSSSTSSTFQIVGLATVRSDNKPVKVTIATHTFPVKLVYHAVPKLSPWTYLIVKANNTSPYVFLSGKANVFANNTFVSSSQLELVPVGAELKMSIGTDDAVKVTRKKVKRTKSTLHAMLRNRKKVIEYVYEFTVKSSLTAEATLVVKDQCPVSSHKDITVRLIEPSKNMLTECTKVDDNDCSVDNGGIVEWRLQLPSGVFTRDFRFAFQVEHNENMDVSGLDVED</sequence>
<dbReference type="VEuPathDB" id="TriTrypDB:TcCL_NonESM00652"/>
<dbReference type="VEuPathDB" id="TriTrypDB:TcG_00356"/>
<feature type="coiled-coil region" evidence="1">
    <location>
        <begin position="177"/>
        <end position="204"/>
    </location>
</feature>
<dbReference type="VEuPathDB" id="TriTrypDB:BCY84_00909"/>
<evidence type="ECO:0000259" key="2">
    <source>
        <dbReference type="Pfam" id="PF13598"/>
    </source>
</evidence>
<organism evidence="4 5">
    <name type="scientific">Trypanosoma cruzi</name>
    <dbReference type="NCBI Taxonomy" id="5693"/>
    <lineage>
        <taxon>Eukaryota</taxon>
        <taxon>Discoba</taxon>
        <taxon>Euglenozoa</taxon>
        <taxon>Kinetoplastea</taxon>
        <taxon>Metakinetoplastina</taxon>
        <taxon>Trypanosomatida</taxon>
        <taxon>Trypanosomatidae</taxon>
        <taxon>Trypanosoma</taxon>
        <taxon>Schizotrypanum</taxon>
    </lineage>
</organism>
<accession>A0A2V2V7W3</accession>
<evidence type="ECO:0000259" key="3">
    <source>
        <dbReference type="Pfam" id="PF13600"/>
    </source>
</evidence>
<dbReference type="InterPro" id="IPR011935">
    <property type="entry name" value="CHP02231"/>
</dbReference>
<dbReference type="AlphaFoldDB" id="A0A2V2V7W3"/>
<dbReference type="PANTHER" id="PTHR31005">
    <property type="entry name" value="DUF4139 DOMAIN-CONTAINING PROTEIN"/>
    <property type="match status" value="1"/>
</dbReference>
<dbReference type="Proteomes" id="UP000246121">
    <property type="component" value="Unassembled WGS sequence"/>
</dbReference>
<feature type="domain" description="DUF4140" evidence="3">
    <location>
        <begin position="24"/>
        <end position="127"/>
    </location>
</feature>
<keyword evidence="1" id="KW-0175">Coiled coil</keyword>
<dbReference type="VEuPathDB" id="TriTrypDB:C3747_89g149"/>
<dbReference type="VEuPathDB" id="TriTrypDB:Tc_MARK_1867"/>
<dbReference type="InterPro" id="IPR037291">
    <property type="entry name" value="DUF4139"/>
</dbReference>
<evidence type="ECO:0000313" key="4">
    <source>
        <dbReference type="EMBL" id="PWU91682.1"/>
    </source>
</evidence>
<name>A0A2V2V7W3_TRYCR</name>
<comment type="caution">
    <text evidence="4">The sequence shown here is derived from an EMBL/GenBank/DDBJ whole genome shotgun (WGS) entry which is preliminary data.</text>
</comment>
<dbReference type="VEuPathDB" id="TriTrypDB:TcCLB.509965.330"/>
<dbReference type="VEuPathDB" id="TriTrypDB:TcYC6_0095910"/>
<dbReference type="Pfam" id="PF13598">
    <property type="entry name" value="DUF4139"/>
    <property type="match status" value="1"/>
</dbReference>
<evidence type="ECO:0000313" key="5">
    <source>
        <dbReference type="Proteomes" id="UP000246121"/>
    </source>
</evidence>
<evidence type="ECO:0000256" key="1">
    <source>
        <dbReference type="SAM" id="Coils"/>
    </source>
</evidence>
<dbReference type="Pfam" id="PF13600">
    <property type="entry name" value="DUF4140"/>
    <property type="match status" value="1"/>
</dbReference>